<feature type="region of interest" description="Disordered" evidence="1">
    <location>
        <begin position="87"/>
        <end position="117"/>
    </location>
</feature>
<comment type="caution">
    <text evidence="2">The sequence shown here is derived from an EMBL/GenBank/DDBJ whole genome shotgun (WGS) entry which is preliminary data.</text>
</comment>
<organism evidence="2 3">
    <name type="scientific">Nonomuraea recticatena</name>
    <dbReference type="NCBI Taxonomy" id="46178"/>
    <lineage>
        <taxon>Bacteria</taxon>
        <taxon>Bacillati</taxon>
        <taxon>Actinomycetota</taxon>
        <taxon>Actinomycetes</taxon>
        <taxon>Streptosporangiales</taxon>
        <taxon>Streptosporangiaceae</taxon>
        <taxon>Nonomuraea</taxon>
    </lineage>
</organism>
<accession>A0ABP6G199</accession>
<protein>
    <submittedName>
        <fullName evidence="2">Uncharacterized protein</fullName>
    </submittedName>
</protein>
<evidence type="ECO:0000256" key="1">
    <source>
        <dbReference type="SAM" id="MobiDB-lite"/>
    </source>
</evidence>
<proteinExistence type="predicted"/>
<feature type="region of interest" description="Disordered" evidence="1">
    <location>
        <begin position="26"/>
        <end position="52"/>
    </location>
</feature>
<evidence type="ECO:0000313" key="3">
    <source>
        <dbReference type="Proteomes" id="UP001501666"/>
    </source>
</evidence>
<dbReference type="EMBL" id="BAAATE010000120">
    <property type="protein sequence ID" value="GAA2703747.1"/>
    <property type="molecule type" value="Genomic_DNA"/>
</dbReference>
<dbReference type="Proteomes" id="UP001501666">
    <property type="component" value="Unassembled WGS sequence"/>
</dbReference>
<evidence type="ECO:0000313" key="2">
    <source>
        <dbReference type="EMBL" id="GAA2703747.1"/>
    </source>
</evidence>
<sequence>MPTRTPTGHAWVYAFHDARPHKQEIARGGVRQPRQPPEWRAATAQDSNQRAGRPCRYMRGLIAIQIQPSTVPLPTQAGLAEVMREKPDVGGEPMHTETMAPIRSVGGAKASDVTSQR</sequence>
<name>A0ABP6G199_9ACTN</name>
<reference evidence="3" key="1">
    <citation type="journal article" date="2019" name="Int. J. Syst. Evol. Microbiol.">
        <title>The Global Catalogue of Microorganisms (GCM) 10K type strain sequencing project: providing services to taxonomists for standard genome sequencing and annotation.</title>
        <authorList>
            <consortium name="The Broad Institute Genomics Platform"/>
            <consortium name="The Broad Institute Genome Sequencing Center for Infectious Disease"/>
            <person name="Wu L."/>
            <person name="Ma J."/>
        </authorList>
    </citation>
    <scope>NUCLEOTIDE SEQUENCE [LARGE SCALE GENOMIC DNA]</scope>
    <source>
        <strain evidence="3">JCM 6835</strain>
    </source>
</reference>
<keyword evidence="3" id="KW-1185">Reference proteome</keyword>
<gene>
    <name evidence="2" type="ORF">GCM10010412_101550</name>
</gene>